<dbReference type="PROSITE" id="PS52012">
    <property type="entry name" value="CFEM"/>
    <property type="match status" value="1"/>
</dbReference>
<dbReference type="Pfam" id="PF05730">
    <property type="entry name" value="CFEM"/>
    <property type="match status" value="1"/>
</dbReference>
<comment type="similarity">
    <text evidence="3">Belongs to the RBT5 family.</text>
</comment>
<feature type="binding site" description="axial binding residue" evidence="9">
    <location>
        <position position="1233"/>
    </location>
    <ligand>
        <name>heme</name>
        <dbReference type="ChEBI" id="CHEBI:30413"/>
    </ligand>
    <ligandPart>
        <name>Fe</name>
        <dbReference type="ChEBI" id="CHEBI:18248"/>
    </ligandPart>
</feature>
<evidence type="ECO:0000313" key="13">
    <source>
        <dbReference type="Proteomes" id="UP000800092"/>
    </source>
</evidence>
<feature type="region of interest" description="Disordered" evidence="10">
    <location>
        <begin position="716"/>
        <end position="758"/>
    </location>
</feature>
<feature type="region of interest" description="Disordered" evidence="10">
    <location>
        <begin position="1111"/>
        <end position="1135"/>
    </location>
</feature>
<evidence type="ECO:0000256" key="9">
    <source>
        <dbReference type="PROSITE-ProRule" id="PRU01356"/>
    </source>
</evidence>
<feature type="region of interest" description="Disordered" evidence="10">
    <location>
        <begin position="334"/>
        <end position="610"/>
    </location>
</feature>
<protein>
    <recommendedName>
        <fullName evidence="11">CFEM domain-containing protein</fullName>
    </recommendedName>
</protein>
<keyword evidence="5" id="KW-0472">Membrane</keyword>
<evidence type="ECO:0000256" key="8">
    <source>
        <dbReference type="ARBA" id="ARBA00023288"/>
    </source>
</evidence>
<feature type="compositionally biased region" description="Basic and acidic residues" evidence="10">
    <location>
        <begin position="887"/>
        <end position="907"/>
    </location>
</feature>
<feature type="compositionally biased region" description="Polar residues" evidence="10">
    <location>
        <begin position="242"/>
        <end position="278"/>
    </location>
</feature>
<feature type="compositionally biased region" description="Pro residues" evidence="10">
    <location>
        <begin position="505"/>
        <end position="516"/>
    </location>
</feature>
<organism evidence="12 13">
    <name type="scientific">Viridothelium virens</name>
    <name type="common">Speckled blister lichen</name>
    <name type="synonym">Trypethelium virens</name>
    <dbReference type="NCBI Taxonomy" id="1048519"/>
    <lineage>
        <taxon>Eukaryota</taxon>
        <taxon>Fungi</taxon>
        <taxon>Dikarya</taxon>
        <taxon>Ascomycota</taxon>
        <taxon>Pezizomycotina</taxon>
        <taxon>Dothideomycetes</taxon>
        <taxon>Dothideomycetes incertae sedis</taxon>
        <taxon>Trypetheliales</taxon>
        <taxon>Trypetheliaceae</taxon>
        <taxon>Viridothelium</taxon>
    </lineage>
</organism>
<evidence type="ECO:0000256" key="5">
    <source>
        <dbReference type="ARBA" id="ARBA00022622"/>
    </source>
</evidence>
<feature type="region of interest" description="Disordered" evidence="10">
    <location>
        <begin position="653"/>
        <end position="701"/>
    </location>
</feature>
<feature type="domain" description="CFEM" evidence="11">
    <location>
        <begin position="1187"/>
        <end position="1303"/>
    </location>
</feature>
<gene>
    <name evidence="12" type="ORF">EV356DRAFT_531294</name>
</gene>
<feature type="region of interest" description="Disordered" evidence="10">
    <location>
        <begin position="135"/>
        <end position="166"/>
    </location>
</feature>
<keyword evidence="4" id="KW-0964">Secreted</keyword>
<feature type="region of interest" description="Disordered" evidence="10">
    <location>
        <begin position="80"/>
        <end position="99"/>
    </location>
</feature>
<evidence type="ECO:0000256" key="6">
    <source>
        <dbReference type="ARBA" id="ARBA00022729"/>
    </source>
</evidence>
<reference evidence="12" key="1">
    <citation type="journal article" date="2020" name="Stud. Mycol.">
        <title>101 Dothideomycetes genomes: a test case for predicting lifestyles and emergence of pathogens.</title>
        <authorList>
            <person name="Haridas S."/>
            <person name="Albert R."/>
            <person name="Binder M."/>
            <person name="Bloem J."/>
            <person name="Labutti K."/>
            <person name="Salamov A."/>
            <person name="Andreopoulos B."/>
            <person name="Baker S."/>
            <person name="Barry K."/>
            <person name="Bills G."/>
            <person name="Bluhm B."/>
            <person name="Cannon C."/>
            <person name="Castanera R."/>
            <person name="Culley D."/>
            <person name="Daum C."/>
            <person name="Ezra D."/>
            <person name="Gonzalez J."/>
            <person name="Henrissat B."/>
            <person name="Kuo A."/>
            <person name="Liang C."/>
            <person name="Lipzen A."/>
            <person name="Lutzoni F."/>
            <person name="Magnuson J."/>
            <person name="Mondo S."/>
            <person name="Nolan M."/>
            <person name="Ohm R."/>
            <person name="Pangilinan J."/>
            <person name="Park H.-J."/>
            <person name="Ramirez L."/>
            <person name="Alfaro M."/>
            <person name="Sun H."/>
            <person name="Tritt A."/>
            <person name="Yoshinaga Y."/>
            <person name="Zwiers L.-H."/>
            <person name="Turgeon B."/>
            <person name="Goodwin S."/>
            <person name="Spatafora J."/>
            <person name="Crous P."/>
            <person name="Grigoriev I."/>
        </authorList>
    </citation>
    <scope>NUCLEOTIDE SEQUENCE</scope>
    <source>
        <strain evidence="12">Tuck. ex Michener</strain>
    </source>
</reference>
<evidence type="ECO:0000313" key="12">
    <source>
        <dbReference type="EMBL" id="KAF2236045.1"/>
    </source>
</evidence>
<feature type="compositionally biased region" description="Polar residues" evidence="10">
    <location>
        <begin position="909"/>
        <end position="924"/>
    </location>
</feature>
<keyword evidence="6" id="KW-0732">Signal</keyword>
<feature type="compositionally biased region" description="Polar residues" evidence="10">
    <location>
        <begin position="1162"/>
        <end position="1179"/>
    </location>
</feature>
<evidence type="ECO:0000256" key="4">
    <source>
        <dbReference type="ARBA" id="ARBA00022525"/>
    </source>
</evidence>
<feature type="compositionally biased region" description="Pro residues" evidence="10">
    <location>
        <begin position="405"/>
        <end position="414"/>
    </location>
</feature>
<feature type="region of interest" description="Disordered" evidence="10">
    <location>
        <begin position="209"/>
        <end position="299"/>
    </location>
</feature>
<feature type="compositionally biased region" description="Basic and acidic residues" evidence="10">
    <location>
        <begin position="739"/>
        <end position="749"/>
    </location>
</feature>
<keyword evidence="5" id="KW-0325">Glycoprotein</keyword>
<feature type="region of interest" description="Disordered" evidence="10">
    <location>
        <begin position="1"/>
        <end position="23"/>
    </location>
</feature>
<feature type="region of interest" description="Disordered" evidence="10">
    <location>
        <begin position="1147"/>
        <end position="1179"/>
    </location>
</feature>
<keyword evidence="9" id="KW-0349">Heme</keyword>
<accession>A0A6A6HD79</accession>
<comment type="caution">
    <text evidence="9">Lacks conserved residue(s) required for the propagation of feature annotation.</text>
</comment>
<dbReference type="GO" id="GO:0098552">
    <property type="term" value="C:side of membrane"/>
    <property type="evidence" value="ECO:0007669"/>
    <property type="project" value="UniProtKB-KW"/>
</dbReference>
<feature type="compositionally biased region" description="Basic residues" evidence="10">
    <location>
        <begin position="1"/>
        <end position="10"/>
    </location>
</feature>
<keyword evidence="5" id="KW-0336">GPI-anchor</keyword>
<evidence type="ECO:0000256" key="2">
    <source>
        <dbReference type="ARBA" id="ARBA00004613"/>
    </source>
</evidence>
<feature type="compositionally biased region" description="Basic and acidic residues" evidence="10">
    <location>
        <begin position="80"/>
        <end position="93"/>
    </location>
</feature>
<feature type="compositionally biased region" description="Basic and acidic residues" evidence="10">
    <location>
        <begin position="210"/>
        <end position="240"/>
    </location>
</feature>
<keyword evidence="8" id="KW-0449">Lipoprotein</keyword>
<keyword evidence="9" id="KW-0408">Iron</keyword>
<sequence>MNRFLTKRRAKESPTTENFPPELHARSLTPTLTRKGRKWKKNQPEPKIELDLSTALPSDDNFRTSLLMNGLSARFSMLREQDDPNSKLGKASDDSVLQPKRQSRLHEFGFMGSNLADIAEVSSINDSIRPPFAQRQGSFASGEGYGTDDESTHGSIMSRSRPGEGNVLFGGRQKVYKIPVASTNVPKPSRLRGKAVYEDDVSLSAFQKMRQREKEQQQEEELQRTSEDIEHIEGDGEKDTSYPPSISSFSHLKRQTSSSTASQPSIKTLSTAATSIASQGAGAIPPSGPIKSNQSAHGIERSLTKSKRLYDQGLNEHLYEQQAFALTRLNSIQKQRNPTPGRHTPPYLPQTRSASSLHDRFHRPGNQAGQATSPPPSASAYKLTTFGSARESKSPAGSPVMGFPNSPPLSPPPMSDSEDTPLTMSLNPADRGKATAMGAFNKPSQTFDEAQYLERQRRMLQGLDAPSSEQTLRRQYDDIPNESAAIEKGDNRSQSSPKDGRPEPGRPSSPPPPANQPVPVAGQDNRESLTLDTQRTFFGYIGSDSEDEPVTSPLEELSTPQPMDRTLRRPAPVDPIEQHPAFRSIDTTAREPDWDTGIQTSAVSDPVAIPRIDEEEVATIADEHTALKDLDSPTLGPDEAALSGLVRQHLRQGSGQSSIWGERTPAPVVPPLNAMPRIPRSRGVSRAGPESSYTHSNPWDLDEIDSAYFGEGDSLTSISPINGSRRRKHSAGSTVSKNNETRSPAHLEEQDNVPWQEVLKNKHTRGGSTETQQEREAFANELAQRQKAIQENMRTRAETESRAPSPFGSERLRMFGMLRAKSSRESIASKTEPSAKALKRLGISVNDSSTVSLTRNNTRHSEASGLEEQDDASIRGRRMPPINTQKGVEEMRRKWEAHAQRANERGRTASPQRATTYSQSSYGQSVRDRSNSELSSGRSRSRTGRYRDDEGLEPPIEEQAGRSPNLPQRFPIPLDLKQSQADALENPTPPSSAKLPIIHKAKSGYFDAQSLRPLQPVRPGDRSGPSSGASSPLLTTSSTLRQTQHGTSLPHSPPDSASSTPPPSNLPTPNSMAAPPFSRSQMPNRKRSVQKSEISEPVLISYTSNFDTVDLPPGASLKNGQEASSAPPVPPMNPLRRRTQKLFNTLGRSDSAPEVPHLPHPGTNQDPSRNTSTTTQEHLSSIPRMKAIVPHIFTVFTFVGIALGQGGVSNGLPSCSLGCFQQAVNESGCAVTDTFCQCTTGKDVITDQVTVCLESGQSSCSGSDLEDVISRSSAICSSVLAAGPPKSSTTTSASSSTSSPASKLAADATLTMSVAPSGAVLSSTTSAPAASLTAAATTNFGVEYRGVGLGLLGAIMGLLAF</sequence>
<comment type="subcellular location">
    <subcellularLocation>
        <location evidence="1">Membrane</location>
        <topology evidence="1">Lipid-anchor</topology>
        <topology evidence="1">GPI-anchor</topology>
    </subcellularLocation>
    <subcellularLocation>
        <location evidence="2">Secreted</location>
    </subcellularLocation>
</comment>
<feature type="disulfide bond" evidence="9">
    <location>
        <begin position="1229"/>
        <end position="1236"/>
    </location>
</feature>
<dbReference type="EMBL" id="ML991787">
    <property type="protein sequence ID" value="KAF2236045.1"/>
    <property type="molecule type" value="Genomic_DNA"/>
</dbReference>
<keyword evidence="7 9" id="KW-1015">Disulfide bond</keyword>
<feature type="region of interest" description="Disordered" evidence="10">
    <location>
        <begin position="851"/>
        <end position="1093"/>
    </location>
</feature>
<dbReference type="Proteomes" id="UP000800092">
    <property type="component" value="Unassembled WGS sequence"/>
</dbReference>
<evidence type="ECO:0000256" key="1">
    <source>
        <dbReference type="ARBA" id="ARBA00004589"/>
    </source>
</evidence>
<feature type="compositionally biased region" description="Low complexity" evidence="10">
    <location>
        <begin position="1022"/>
        <end position="1041"/>
    </location>
</feature>
<keyword evidence="13" id="KW-1185">Reference proteome</keyword>
<dbReference type="InterPro" id="IPR008427">
    <property type="entry name" value="Extracellular_membr_CFEM_dom"/>
</dbReference>
<evidence type="ECO:0000256" key="3">
    <source>
        <dbReference type="ARBA" id="ARBA00010031"/>
    </source>
</evidence>
<proteinExistence type="inferred from homology"/>
<name>A0A6A6HD79_VIRVR</name>
<dbReference type="GO" id="GO:0005576">
    <property type="term" value="C:extracellular region"/>
    <property type="evidence" value="ECO:0007669"/>
    <property type="project" value="UniProtKB-SubCell"/>
</dbReference>
<keyword evidence="9" id="KW-0479">Metal-binding</keyword>
<evidence type="ECO:0000256" key="7">
    <source>
        <dbReference type="ARBA" id="ARBA00023157"/>
    </source>
</evidence>
<evidence type="ECO:0000259" key="11">
    <source>
        <dbReference type="PROSITE" id="PS52012"/>
    </source>
</evidence>
<dbReference type="GO" id="GO:0046872">
    <property type="term" value="F:metal ion binding"/>
    <property type="evidence" value="ECO:0007669"/>
    <property type="project" value="UniProtKB-UniRule"/>
</dbReference>
<dbReference type="OrthoDB" id="5335210at2759"/>
<evidence type="ECO:0000256" key="10">
    <source>
        <dbReference type="SAM" id="MobiDB-lite"/>
    </source>
</evidence>